<dbReference type="EMBL" id="CP002902">
    <property type="protein sequence ID" value="AEJ42116.1"/>
    <property type="molecule type" value="Genomic_DNA"/>
</dbReference>
<dbReference type="Proteomes" id="UP000000292">
    <property type="component" value="Chromosome"/>
</dbReference>
<evidence type="ECO:0000313" key="2">
    <source>
        <dbReference type="Proteomes" id="UP000000292"/>
    </source>
</evidence>
<organism evidence="1 2">
    <name type="scientific">Alicyclobacillus acidocaldarius (strain Tc-4-1)</name>
    <name type="common">Bacillus acidocaldarius</name>
    <dbReference type="NCBI Taxonomy" id="1048834"/>
    <lineage>
        <taxon>Bacteria</taxon>
        <taxon>Bacillati</taxon>
        <taxon>Bacillota</taxon>
        <taxon>Bacilli</taxon>
        <taxon>Bacillales</taxon>
        <taxon>Alicyclobacillaceae</taxon>
        <taxon>Alicyclobacillus</taxon>
    </lineage>
</organism>
<gene>
    <name evidence="1" type="ordered locus">TC41_0138</name>
</gene>
<accession>F8IIF7</accession>
<reference evidence="2" key="2">
    <citation type="submission" date="2011-06" db="EMBL/GenBank/DDBJ databases">
        <title>The complete genome sequence of Alicyclobacillus acidocaldarius sp. Tc-4-1.</title>
        <authorList>
            <person name="Chen Y."/>
            <person name="He Y."/>
            <person name="Dong Z."/>
            <person name="Hu S."/>
        </authorList>
    </citation>
    <scope>NUCLEOTIDE SEQUENCE [LARGE SCALE GENOMIC DNA]</scope>
    <source>
        <strain evidence="2">Tc-4-1</strain>
    </source>
</reference>
<dbReference type="STRING" id="1048834.TC41_0138"/>
<protein>
    <submittedName>
        <fullName evidence="1">Uncharacterized protein</fullName>
    </submittedName>
</protein>
<reference evidence="1 2" key="1">
    <citation type="journal article" date="2011" name="J. Bacteriol.">
        <title>Complete Genome Sequence of Alicyclobacillus acidocaldarius Strain Tc-4-1.</title>
        <authorList>
            <person name="Chen Y."/>
            <person name="He Y."/>
            <person name="Zhang B."/>
            <person name="Yang J."/>
            <person name="Li W."/>
            <person name="Dong Z."/>
            <person name="Hu S."/>
        </authorList>
    </citation>
    <scope>NUCLEOTIDE SEQUENCE [LARGE SCALE GENOMIC DNA]</scope>
    <source>
        <strain evidence="1 2">Tc-4-1</strain>
    </source>
</reference>
<evidence type="ECO:0000313" key="1">
    <source>
        <dbReference type="EMBL" id="AEJ42116.1"/>
    </source>
</evidence>
<name>F8IIF7_ALIAT</name>
<dbReference type="AlphaFoldDB" id="F8IIF7"/>
<dbReference type="HOGENOM" id="CLU_3303626_0_0_9"/>
<dbReference type="KEGG" id="aad:TC41_0138"/>
<dbReference type="PATRIC" id="fig|1048834.4.peg.127"/>
<sequence length="39" mass="4694">MPFIIRDNIDTLEKARDKRRRAPFAFDIYGFHEGAQIRE</sequence>
<proteinExistence type="predicted"/>